<evidence type="ECO:0000313" key="1">
    <source>
        <dbReference type="EMBL" id="NIY56927.1"/>
    </source>
</evidence>
<reference evidence="1" key="1">
    <citation type="journal article" date="2020" name="Int. J. Syst. Evol. Microbiol.">
        <title>Reclassification of Francisella noatunensis subsp. orientalis Ottem et al. 2009 as Francisella orientalis sp. nov., Francisella noatunensis subsp. chilensis subsp. nov. and emended description of Francisella noatunensis.</title>
        <authorList>
            <person name="Ramirez-Paredes J.G."/>
            <person name="Larsson P."/>
            <person name="Thompson K.D."/>
            <person name="Penman D.J."/>
            <person name="Busse H.J."/>
            <person name="Ohrman C."/>
            <person name="Sjodin A."/>
            <person name="Soto E."/>
            <person name="Richards R.H."/>
            <person name="Adams A."/>
            <person name="Colquhoun D.J."/>
        </authorList>
    </citation>
    <scope>NUCLEOTIDE SEQUENCE</scope>
    <source>
        <strain evidence="1">LADL-07285A</strain>
    </source>
</reference>
<name>A0AAP7FSY3_9GAMM</name>
<organism evidence="1 2">
    <name type="scientific">Francisella orientalis</name>
    <dbReference type="NCBI Taxonomy" id="299583"/>
    <lineage>
        <taxon>Bacteria</taxon>
        <taxon>Pseudomonadati</taxon>
        <taxon>Pseudomonadota</taxon>
        <taxon>Gammaproteobacteria</taxon>
        <taxon>Thiotrichales</taxon>
        <taxon>Francisellaceae</taxon>
        <taxon>Francisella</taxon>
    </lineage>
</organism>
<protein>
    <submittedName>
        <fullName evidence="1">Uncharacterized protein</fullName>
    </submittedName>
</protein>
<gene>
    <name evidence="1" type="ORF">CHQ83_06730</name>
</gene>
<comment type="caution">
    <text evidence="1">The sequence shown here is derived from an EMBL/GenBank/DDBJ whole genome shotgun (WGS) entry which is preliminary data.</text>
</comment>
<dbReference type="AlphaFoldDB" id="A0AAP7FSY3"/>
<dbReference type="RefSeq" id="WP_014715175.1">
    <property type="nucleotide sequence ID" value="NZ_CP022942.1"/>
</dbReference>
<accession>A0AAP7FSY3</accession>
<sequence length="137" mass="15805">MSTLHGLLISQKIDYSIPTPKMLENYICKTDSLLKEIHQAMLKPSTDILIDSIKNGKKDNPFIKGECLREPIFYSAESAYDFQYLELFLKKYEKDNQWLIDNKRIDIHNIVLVVNSIILIQISKATHSTIISHAINI</sequence>
<dbReference type="EMBL" id="QPQM01000018">
    <property type="protein sequence ID" value="NIY56927.1"/>
    <property type="molecule type" value="Genomic_DNA"/>
</dbReference>
<dbReference type="Proteomes" id="UP000774689">
    <property type="component" value="Unassembled WGS sequence"/>
</dbReference>
<proteinExistence type="predicted"/>
<evidence type="ECO:0000313" key="2">
    <source>
        <dbReference type="Proteomes" id="UP000774689"/>
    </source>
</evidence>